<keyword evidence="1" id="KW-1133">Transmembrane helix</keyword>
<evidence type="ECO:0000313" key="2">
    <source>
        <dbReference type="EMBL" id="KAJ7646987.1"/>
    </source>
</evidence>
<dbReference type="Pfam" id="PF14494">
    <property type="entry name" value="DUF4436"/>
    <property type="match status" value="1"/>
</dbReference>
<accession>A0AAD7CEY9</accession>
<organism evidence="2 3">
    <name type="scientific">Roridomyces roridus</name>
    <dbReference type="NCBI Taxonomy" id="1738132"/>
    <lineage>
        <taxon>Eukaryota</taxon>
        <taxon>Fungi</taxon>
        <taxon>Dikarya</taxon>
        <taxon>Basidiomycota</taxon>
        <taxon>Agaricomycotina</taxon>
        <taxon>Agaricomycetes</taxon>
        <taxon>Agaricomycetidae</taxon>
        <taxon>Agaricales</taxon>
        <taxon>Marasmiineae</taxon>
        <taxon>Mycenaceae</taxon>
        <taxon>Roridomyces</taxon>
    </lineage>
</organism>
<dbReference type="InterPro" id="IPR027948">
    <property type="entry name" value="DUF4436"/>
</dbReference>
<name>A0AAD7CEY9_9AGAR</name>
<dbReference type="AlphaFoldDB" id="A0AAD7CEY9"/>
<sequence>MDLSKFDFNFKRAVAYVTINSAIVAAFFAIWIRCLVPDLGNSKRIGDNLAGSESVTDCDLITFSTNVVTVNLEQLTLSLLWYPQDYGPCNNDTCRATVGDIVEIFLDPTLLAGPTATNSSNTNPGDPVFLLDVVSFCDFRKAAPLYWSDLPVFQSDLRLMPWIINMQASADSGNDVFTSSAIEYPFDKYHALVNITARANTSTLRTQMVIGPLIPGFEVGTQKLSADLDSNYLRSITLKRSFPLRIYVVLVSVCIALVTSILFVLSLDFWLWGKKHPNEVLVLPIATAFAFTQLRQALPEVPTTTGTVEFSGLVHILTGGVQEYV</sequence>
<feature type="transmembrane region" description="Helical" evidence="1">
    <location>
        <begin position="13"/>
        <end position="36"/>
    </location>
</feature>
<feature type="transmembrane region" description="Helical" evidence="1">
    <location>
        <begin position="244"/>
        <end position="272"/>
    </location>
</feature>
<evidence type="ECO:0008006" key="4">
    <source>
        <dbReference type="Google" id="ProtNLM"/>
    </source>
</evidence>
<dbReference type="Proteomes" id="UP001221142">
    <property type="component" value="Unassembled WGS sequence"/>
</dbReference>
<comment type="caution">
    <text evidence="2">The sequence shown here is derived from an EMBL/GenBank/DDBJ whole genome shotgun (WGS) entry which is preliminary data.</text>
</comment>
<keyword evidence="1" id="KW-0812">Transmembrane</keyword>
<evidence type="ECO:0000313" key="3">
    <source>
        <dbReference type="Proteomes" id="UP001221142"/>
    </source>
</evidence>
<gene>
    <name evidence="2" type="ORF">FB45DRAFT_1051562</name>
</gene>
<keyword evidence="1" id="KW-0472">Membrane</keyword>
<reference evidence="2" key="1">
    <citation type="submission" date="2023-03" db="EMBL/GenBank/DDBJ databases">
        <title>Massive genome expansion in bonnet fungi (Mycena s.s.) driven by repeated elements and novel gene families across ecological guilds.</title>
        <authorList>
            <consortium name="Lawrence Berkeley National Laboratory"/>
            <person name="Harder C.B."/>
            <person name="Miyauchi S."/>
            <person name="Viragh M."/>
            <person name="Kuo A."/>
            <person name="Thoen E."/>
            <person name="Andreopoulos B."/>
            <person name="Lu D."/>
            <person name="Skrede I."/>
            <person name="Drula E."/>
            <person name="Henrissat B."/>
            <person name="Morin E."/>
            <person name="Kohler A."/>
            <person name="Barry K."/>
            <person name="LaButti K."/>
            <person name="Morin E."/>
            <person name="Salamov A."/>
            <person name="Lipzen A."/>
            <person name="Mereny Z."/>
            <person name="Hegedus B."/>
            <person name="Baldrian P."/>
            <person name="Stursova M."/>
            <person name="Weitz H."/>
            <person name="Taylor A."/>
            <person name="Grigoriev I.V."/>
            <person name="Nagy L.G."/>
            <person name="Martin F."/>
            <person name="Kauserud H."/>
        </authorList>
    </citation>
    <scope>NUCLEOTIDE SEQUENCE</scope>
    <source>
        <strain evidence="2">9284</strain>
    </source>
</reference>
<proteinExistence type="predicted"/>
<evidence type="ECO:0000256" key="1">
    <source>
        <dbReference type="SAM" id="Phobius"/>
    </source>
</evidence>
<keyword evidence="3" id="KW-1185">Reference proteome</keyword>
<dbReference type="EMBL" id="JARKIF010000002">
    <property type="protein sequence ID" value="KAJ7646987.1"/>
    <property type="molecule type" value="Genomic_DNA"/>
</dbReference>
<protein>
    <recommendedName>
        <fullName evidence="4">Transmembrane protein</fullName>
    </recommendedName>
</protein>